<proteinExistence type="predicted"/>
<reference evidence="2" key="1">
    <citation type="journal article" date="2021" name="Nat. Commun.">
        <title>Genetic determinants of endophytism in the Arabidopsis root mycobiome.</title>
        <authorList>
            <person name="Mesny F."/>
            <person name="Miyauchi S."/>
            <person name="Thiergart T."/>
            <person name="Pickel B."/>
            <person name="Atanasova L."/>
            <person name="Karlsson M."/>
            <person name="Huettel B."/>
            <person name="Barry K.W."/>
            <person name="Haridas S."/>
            <person name="Chen C."/>
            <person name="Bauer D."/>
            <person name="Andreopoulos W."/>
            <person name="Pangilinan J."/>
            <person name="LaButti K."/>
            <person name="Riley R."/>
            <person name="Lipzen A."/>
            <person name="Clum A."/>
            <person name="Drula E."/>
            <person name="Henrissat B."/>
            <person name="Kohler A."/>
            <person name="Grigoriev I.V."/>
            <person name="Martin F.M."/>
            <person name="Hacquard S."/>
        </authorList>
    </citation>
    <scope>NUCLEOTIDE SEQUENCE</scope>
    <source>
        <strain evidence="2">MPI-CAGE-CH-0230</strain>
    </source>
</reference>
<evidence type="ECO:0000313" key="3">
    <source>
        <dbReference type="Proteomes" id="UP000756346"/>
    </source>
</evidence>
<feature type="chain" id="PRO_5040438661" description="Secreted protein" evidence="1">
    <location>
        <begin position="18"/>
        <end position="83"/>
    </location>
</feature>
<keyword evidence="3" id="KW-1185">Reference proteome</keyword>
<feature type="signal peptide" evidence="1">
    <location>
        <begin position="1"/>
        <end position="17"/>
    </location>
</feature>
<comment type="caution">
    <text evidence="2">The sequence shown here is derived from an EMBL/GenBank/DDBJ whole genome shotgun (WGS) entry which is preliminary data.</text>
</comment>
<gene>
    <name evidence="2" type="ORF">B0I36DRAFT_309731</name>
</gene>
<accession>A0A9P9BVQ5</accession>
<organism evidence="2 3">
    <name type="scientific">Microdochium trichocladiopsis</name>
    <dbReference type="NCBI Taxonomy" id="1682393"/>
    <lineage>
        <taxon>Eukaryota</taxon>
        <taxon>Fungi</taxon>
        <taxon>Dikarya</taxon>
        <taxon>Ascomycota</taxon>
        <taxon>Pezizomycotina</taxon>
        <taxon>Sordariomycetes</taxon>
        <taxon>Xylariomycetidae</taxon>
        <taxon>Xylariales</taxon>
        <taxon>Microdochiaceae</taxon>
        <taxon>Microdochium</taxon>
    </lineage>
</organism>
<dbReference type="Proteomes" id="UP000756346">
    <property type="component" value="Unassembled WGS sequence"/>
</dbReference>
<dbReference type="RefSeq" id="XP_046018042.1">
    <property type="nucleotide sequence ID" value="XM_046152174.1"/>
</dbReference>
<evidence type="ECO:0008006" key="4">
    <source>
        <dbReference type="Google" id="ProtNLM"/>
    </source>
</evidence>
<keyword evidence="1" id="KW-0732">Signal</keyword>
<name>A0A9P9BVQ5_9PEZI</name>
<sequence>MTWQLAYLVVAVPLSHASSSPQKATAAVDDLTVIASSWHNTQPTRGMRDRCWPHVECLCAVLQLVVAAAVLVSNVIRSAQHGR</sequence>
<dbReference type="AlphaFoldDB" id="A0A9P9BVQ5"/>
<dbReference type="EMBL" id="JAGTJQ010000001">
    <property type="protein sequence ID" value="KAH7039987.1"/>
    <property type="molecule type" value="Genomic_DNA"/>
</dbReference>
<protein>
    <recommendedName>
        <fullName evidence="4">Secreted protein</fullName>
    </recommendedName>
</protein>
<evidence type="ECO:0000313" key="2">
    <source>
        <dbReference type="EMBL" id="KAH7039987.1"/>
    </source>
</evidence>
<evidence type="ECO:0000256" key="1">
    <source>
        <dbReference type="SAM" id="SignalP"/>
    </source>
</evidence>
<dbReference type="GeneID" id="70181720"/>